<protein>
    <submittedName>
        <fullName evidence="2">DUF3309 domain-containing protein</fullName>
    </submittedName>
</protein>
<proteinExistence type="predicted"/>
<feature type="transmembrane region" description="Helical" evidence="1">
    <location>
        <begin position="6"/>
        <end position="24"/>
    </location>
</feature>
<keyword evidence="1" id="KW-1133">Transmembrane helix</keyword>
<keyword evidence="1" id="KW-0472">Membrane</keyword>
<feature type="transmembrane region" description="Helical" evidence="1">
    <location>
        <begin position="36"/>
        <end position="55"/>
    </location>
</feature>
<comment type="caution">
    <text evidence="2">The sequence shown here is derived from an EMBL/GenBank/DDBJ whole genome shotgun (WGS) entry which is preliminary data.</text>
</comment>
<dbReference type="RefSeq" id="WP_207255669.1">
    <property type="nucleotide sequence ID" value="NZ_JAFMPP010000001.1"/>
</dbReference>
<reference evidence="2" key="1">
    <citation type="submission" date="2021-03" db="EMBL/GenBank/DDBJ databases">
        <title>Whole genome sequence of Jiella sp. CQZ9-1.</title>
        <authorList>
            <person name="Tuo L."/>
        </authorList>
    </citation>
    <scope>NUCLEOTIDE SEQUENCE</scope>
    <source>
        <strain evidence="2">CQZ9-1</strain>
    </source>
</reference>
<dbReference type="InterPro" id="IPR021738">
    <property type="entry name" value="DUF3309"/>
</dbReference>
<accession>A0A939FUH3</accession>
<dbReference type="Pfam" id="PF11752">
    <property type="entry name" value="DUF3309"/>
    <property type="match status" value="1"/>
</dbReference>
<organism evidence="2 3">
    <name type="scientific">Jiella flava</name>
    <dbReference type="NCBI Taxonomy" id="2816857"/>
    <lineage>
        <taxon>Bacteria</taxon>
        <taxon>Pseudomonadati</taxon>
        <taxon>Pseudomonadota</taxon>
        <taxon>Alphaproteobacteria</taxon>
        <taxon>Hyphomicrobiales</taxon>
        <taxon>Aurantimonadaceae</taxon>
        <taxon>Jiella</taxon>
    </lineage>
</organism>
<evidence type="ECO:0000313" key="3">
    <source>
        <dbReference type="Proteomes" id="UP000664122"/>
    </source>
</evidence>
<sequence>MDVGLGPILVVIVFLMLIAAIPTWPYSRQWGYRPTIAMGLIFLMIAVFVAIGGLGPN</sequence>
<dbReference type="AlphaFoldDB" id="A0A939FUH3"/>
<dbReference type="Proteomes" id="UP000664122">
    <property type="component" value="Unassembled WGS sequence"/>
</dbReference>
<keyword evidence="1" id="KW-0812">Transmembrane</keyword>
<dbReference type="EMBL" id="JAFMPP010000001">
    <property type="protein sequence ID" value="MBO0661021.1"/>
    <property type="molecule type" value="Genomic_DNA"/>
</dbReference>
<evidence type="ECO:0000256" key="1">
    <source>
        <dbReference type="SAM" id="Phobius"/>
    </source>
</evidence>
<keyword evidence="3" id="KW-1185">Reference proteome</keyword>
<name>A0A939FUH3_9HYPH</name>
<evidence type="ECO:0000313" key="2">
    <source>
        <dbReference type="EMBL" id="MBO0661021.1"/>
    </source>
</evidence>
<gene>
    <name evidence="2" type="ORF">J1C48_00405</name>
</gene>